<dbReference type="Pfam" id="PF02204">
    <property type="entry name" value="VPS9"/>
    <property type="match status" value="1"/>
</dbReference>
<dbReference type="GO" id="GO:0005085">
    <property type="term" value="F:guanyl-nucleotide exchange factor activity"/>
    <property type="evidence" value="ECO:0007669"/>
    <property type="project" value="InterPro"/>
</dbReference>
<accession>A0AAV7Z212</accession>
<evidence type="ECO:0000259" key="2">
    <source>
        <dbReference type="PROSITE" id="PS51205"/>
    </source>
</evidence>
<dbReference type="SMART" id="SM00167">
    <property type="entry name" value="VPS9"/>
    <property type="match status" value="1"/>
</dbReference>
<feature type="compositionally biased region" description="Low complexity" evidence="1">
    <location>
        <begin position="861"/>
        <end position="885"/>
    </location>
</feature>
<evidence type="ECO:0000313" key="4">
    <source>
        <dbReference type="Proteomes" id="UP001146793"/>
    </source>
</evidence>
<dbReference type="InterPro" id="IPR037191">
    <property type="entry name" value="VPS9_dom_sf"/>
</dbReference>
<dbReference type="GO" id="GO:0031267">
    <property type="term" value="F:small GTPase binding"/>
    <property type="evidence" value="ECO:0007669"/>
    <property type="project" value="TreeGrafter"/>
</dbReference>
<feature type="compositionally biased region" description="Basic and acidic residues" evidence="1">
    <location>
        <begin position="255"/>
        <end position="305"/>
    </location>
</feature>
<organism evidence="3 4">
    <name type="scientific">Anaeramoeba flamelloides</name>
    <dbReference type="NCBI Taxonomy" id="1746091"/>
    <lineage>
        <taxon>Eukaryota</taxon>
        <taxon>Metamonada</taxon>
        <taxon>Anaeramoebidae</taxon>
        <taxon>Anaeramoeba</taxon>
    </lineage>
</organism>
<dbReference type="Gene3D" id="1.20.1050.80">
    <property type="entry name" value="VPS9 domain"/>
    <property type="match status" value="1"/>
</dbReference>
<dbReference type="PANTHER" id="PTHR23101">
    <property type="entry name" value="RAB GDP/GTP EXCHANGE FACTOR"/>
    <property type="match status" value="1"/>
</dbReference>
<dbReference type="SUPFAM" id="SSF109993">
    <property type="entry name" value="VPS9 domain"/>
    <property type="match status" value="1"/>
</dbReference>
<feature type="region of interest" description="Disordered" evidence="1">
    <location>
        <begin position="192"/>
        <end position="407"/>
    </location>
</feature>
<feature type="compositionally biased region" description="Low complexity" evidence="1">
    <location>
        <begin position="329"/>
        <end position="402"/>
    </location>
</feature>
<feature type="compositionally biased region" description="Basic and acidic residues" evidence="1">
    <location>
        <begin position="192"/>
        <end position="212"/>
    </location>
</feature>
<feature type="compositionally biased region" description="Basic residues" evidence="1">
    <location>
        <begin position="778"/>
        <end position="795"/>
    </location>
</feature>
<name>A0AAV7Z212_9EUKA</name>
<evidence type="ECO:0000313" key="3">
    <source>
        <dbReference type="EMBL" id="KAJ3435913.1"/>
    </source>
</evidence>
<feature type="compositionally biased region" description="Low complexity" evidence="1">
    <location>
        <begin position="228"/>
        <end position="254"/>
    </location>
</feature>
<feature type="compositionally biased region" description="Basic and acidic residues" evidence="1">
    <location>
        <begin position="886"/>
        <end position="897"/>
    </location>
</feature>
<dbReference type="AlphaFoldDB" id="A0AAV7Z212"/>
<sequence>MSSPLLQKSLKNPIYERFLQRKDFQYLHDYLHNNPQSTRLLITKYDQKKEKKPEKKEQMGTIKKKLETHLITFNSEDDSQFVTYNLFLGKKKNSQLFLIGKANGKSENESIEKQSPEQIFKTSQKIFHKKNLEIESESNCSTILEKDPIFDKEQKNKIDVYLISRPLIISKQDFEEREATLDLDFNEKENEIKKEKENFNETENEIKKEKENGNGNENEEEESLRFPNNFISNTSSNNSEESSFSTTSTYSSSHSETESITKDNENSKMKKTKENKPSKKKYTKDEEEKEDKDQNKSLENKKSENIDNNNQETKSTITKTKTITDKNKNANTNTNISTSAKTNTNTNTNTKTNTTNNINTKTNTNTKTSTNTKTKTKTKTNTNTNTKTNTKTNITNNTNTKTKTFKKPISKSEEAGWNIIQNFQPYTKLPLISKYIQKSNGVCFKILEMETIPEITSQSVLEFVEYAAEKCQNENVFPEIKFKQDKFEKMKEFFLEYIMIRISSKVFVSIKEKCKSKDKMLKQKLAKLQFISYQDLGIDSQIYDQEIFERSKKILGKVNYYVTPNQKLACIKESCLILSELFKGQTSGADDFLPCLVYCLLLTNPKKLQSNITFIESYSDFEMISNTAEGYYFTNLSSSKHFLENLSYDDVNVDPLSFLLRKEGKSELNLIKNQLKEFNLDDSKKSYFSLTPKKKKKKRKKRLKNKNKKSGSKFIRSRGFSQESIWDENVEDKVKNGYGKKNNDGNSNSSSNNNENEKKGIKNDFDFNFEFTFNNFLKPKKTNKTNKQTKPKRPNSMHLTKNTISEMKKYQFMDNNNSSIKKKTYHSKTNDNNKNNKNKNKNKNKNNTNNNNNDNNKKKNNTNNNNNNNNHHHSNNNNPRKININNKKDKNNQEKKRSQSSNNIKRIGTQKDGYIILNPDSNVNNNNKKKKNKIYTQKMIFKNQYPFYNLSSEDITMNQIPLLLSTYKQIVDKYEKLKRENYRQKVDKK</sequence>
<feature type="compositionally biased region" description="Low complexity" evidence="1">
    <location>
        <begin position="736"/>
        <end position="754"/>
    </location>
</feature>
<feature type="region of interest" description="Disordered" evidence="1">
    <location>
        <begin position="691"/>
        <end position="714"/>
    </location>
</feature>
<feature type="compositionally biased region" description="Low complexity" evidence="1">
    <location>
        <begin position="845"/>
        <end position="854"/>
    </location>
</feature>
<proteinExistence type="predicted"/>
<dbReference type="GO" id="GO:0005829">
    <property type="term" value="C:cytosol"/>
    <property type="evidence" value="ECO:0007669"/>
    <property type="project" value="TreeGrafter"/>
</dbReference>
<dbReference type="GO" id="GO:0030139">
    <property type="term" value="C:endocytic vesicle"/>
    <property type="evidence" value="ECO:0007669"/>
    <property type="project" value="TreeGrafter"/>
</dbReference>
<dbReference type="EMBL" id="JANTQA010000036">
    <property type="protein sequence ID" value="KAJ3435913.1"/>
    <property type="molecule type" value="Genomic_DNA"/>
</dbReference>
<feature type="region of interest" description="Disordered" evidence="1">
    <location>
        <begin position="778"/>
        <end position="801"/>
    </location>
</feature>
<feature type="domain" description="VPS9" evidence="2">
    <location>
        <begin position="515"/>
        <end position="652"/>
    </location>
</feature>
<protein>
    <submittedName>
        <fullName evidence="3">Rab gdp/gtp exchange factor</fullName>
    </submittedName>
</protein>
<dbReference type="InterPro" id="IPR003123">
    <property type="entry name" value="VPS9"/>
</dbReference>
<dbReference type="PANTHER" id="PTHR23101:SF25">
    <property type="entry name" value="GTPASE-ACTIVATING PROTEIN AND VPS9 DOMAIN-CONTAINING PROTEIN 1"/>
    <property type="match status" value="1"/>
</dbReference>
<feature type="region of interest" description="Disordered" evidence="1">
    <location>
        <begin position="736"/>
        <end position="761"/>
    </location>
</feature>
<evidence type="ECO:0000256" key="1">
    <source>
        <dbReference type="SAM" id="MobiDB-lite"/>
    </source>
</evidence>
<reference evidence="3" key="1">
    <citation type="submission" date="2022-08" db="EMBL/GenBank/DDBJ databases">
        <title>Novel sulphate-reducing endosymbionts in the free-living metamonad Anaeramoeba.</title>
        <authorList>
            <person name="Jerlstrom-Hultqvist J."/>
            <person name="Cepicka I."/>
            <person name="Gallot-Lavallee L."/>
            <person name="Salas-Leiva D."/>
            <person name="Curtis B.A."/>
            <person name="Zahonova K."/>
            <person name="Pipaliya S."/>
            <person name="Dacks J."/>
            <person name="Roger A.J."/>
        </authorList>
    </citation>
    <scope>NUCLEOTIDE SEQUENCE</scope>
    <source>
        <strain evidence="3">Busselton2</strain>
    </source>
</reference>
<comment type="caution">
    <text evidence="3">The sequence shown here is derived from an EMBL/GenBank/DDBJ whole genome shotgun (WGS) entry which is preliminary data.</text>
</comment>
<gene>
    <name evidence="3" type="ORF">M0812_17955</name>
</gene>
<dbReference type="Proteomes" id="UP001146793">
    <property type="component" value="Unassembled WGS sequence"/>
</dbReference>
<feature type="region of interest" description="Disordered" evidence="1">
    <location>
        <begin position="820"/>
        <end position="907"/>
    </location>
</feature>
<dbReference type="PROSITE" id="PS51205">
    <property type="entry name" value="VPS9"/>
    <property type="match status" value="1"/>
</dbReference>
<dbReference type="InterPro" id="IPR045046">
    <property type="entry name" value="Vps9-like"/>
</dbReference>
<feature type="compositionally biased region" description="Basic residues" evidence="1">
    <location>
        <begin position="692"/>
        <end position="711"/>
    </location>
</feature>
<dbReference type="GO" id="GO:0016192">
    <property type="term" value="P:vesicle-mediated transport"/>
    <property type="evidence" value="ECO:0007669"/>
    <property type="project" value="InterPro"/>
</dbReference>